<name>A0ABM0LVI9_SACKO</name>
<evidence type="ECO:0000313" key="2">
    <source>
        <dbReference type="Proteomes" id="UP000694865"/>
    </source>
</evidence>
<feature type="signal peptide" evidence="1">
    <location>
        <begin position="1"/>
        <end position="23"/>
    </location>
</feature>
<dbReference type="GeneID" id="100374905"/>
<sequence>MAKIAIFVSICVIIASLCNDVHGKSVKKRAEAEAEVTGTDAGITLMSLEEAVENYNLGGTEFSKRQLPPIHPDTVVLYVLFATCTHVIFWISDFTDEFIGGVMQIKYATDLTDMPTTWTDINQNTFYLFGRPLWTIEIGPYKPCTTVHISAQLEKNGDTNYLGNFSVTTANVESIESATVIADGNTLDLLDDGSIQVGGVLVSGTTFISNDGNIQVQVISQYVKAIFSVTAKWWILWIKNPQTNRNEIRFDIHDNSVLVEKQCGMLGPKYLDKTQHPFLGFIMPNGAITNDAIEHGNSWVVIGRCVSFM</sequence>
<proteinExistence type="predicted"/>
<gene>
    <name evidence="3" type="primary">LOC100374905</name>
</gene>
<evidence type="ECO:0000313" key="3">
    <source>
        <dbReference type="RefSeq" id="XP_006811780.1"/>
    </source>
</evidence>
<evidence type="ECO:0000256" key="1">
    <source>
        <dbReference type="SAM" id="SignalP"/>
    </source>
</evidence>
<reference evidence="3" key="1">
    <citation type="submission" date="2025-08" db="UniProtKB">
        <authorList>
            <consortium name="RefSeq"/>
        </authorList>
    </citation>
    <scope>IDENTIFICATION</scope>
    <source>
        <tissue evidence="3">Testes</tissue>
    </source>
</reference>
<accession>A0ABM0LVI9</accession>
<dbReference type="RefSeq" id="XP_006811780.1">
    <property type="nucleotide sequence ID" value="XM_006811717.1"/>
</dbReference>
<dbReference type="Proteomes" id="UP000694865">
    <property type="component" value="Unplaced"/>
</dbReference>
<keyword evidence="2" id="KW-1185">Reference proteome</keyword>
<feature type="chain" id="PRO_5046925260" evidence="1">
    <location>
        <begin position="24"/>
        <end position="309"/>
    </location>
</feature>
<protein>
    <submittedName>
        <fullName evidence="3">Uncharacterized protein LOC100374905</fullName>
    </submittedName>
</protein>
<keyword evidence="1" id="KW-0732">Signal</keyword>
<organism evidence="2 3">
    <name type="scientific">Saccoglossus kowalevskii</name>
    <name type="common">Acorn worm</name>
    <dbReference type="NCBI Taxonomy" id="10224"/>
    <lineage>
        <taxon>Eukaryota</taxon>
        <taxon>Metazoa</taxon>
        <taxon>Hemichordata</taxon>
        <taxon>Enteropneusta</taxon>
        <taxon>Harrimaniidae</taxon>
        <taxon>Saccoglossus</taxon>
    </lineage>
</organism>